<dbReference type="EMBL" id="OY726397">
    <property type="protein sequence ID" value="CAJ1511183.1"/>
    <property type="molecule type" value="Genomic_DNA"/>
</dbReference>
<protein>
    <submittedName>
        <fullName evidence="5">Aldehyde dehydrogenase family protein</fullName>
    </submittedName>
</protein>
<feature type="active site" evidence="2">
    <location>
        <position position="244"/>
    </location>
</feature>
<dbReference type="InterPro" id="IPR016163">
    <property type="entry name" value="Ald_DH_C"/>
</dbReference>
<evidence type="ECO:0000256" key="3">
    <source>
        <dbReference type="RuleBase" id="RU003345"/>
    </source>
</evidence>
<name>A0ABM9M7I8_9MYCO</name>
<dbReference type="InterPro" id="IPR016161">
    <property type="entry name" value="Ald_DH/histidinol_DH"/>
</dbReference>
<dbReference type="PROSITE" id="PS00687">
    <property type="entry name" value="ALDEHYDE_DEHYDR_GLU"/>
    <property type="match status" value="1"/>
</dbReference>
<dbReference type="Pfam" id="PF00171">
    <property type="entry name" value="Aldedh"/>
    <property type="match status" value="1"/>
</dbReference>
<proteinExistence type="inferred from homology"/>
<dbReference type="Gene3D" id="3.40.605.10">
    <property type="entry name" value="Aldehyde Dehydrogenase, Chain A, domain 1"/>
    <property type="match status" value="1"/>
</dbReference>
<dbReference type="InterPro" id="IPR016162">
    <property type="entry name" value="Ald_DH_N"/>
</dbReference>
<comment type="similarity">
    <text evidence="3">Belongs to the aldehyde dehydrogenase family.</text>
</comment>
<feature type="domain" description="Aldehyde dehydrogenase" evidence="4">
    <location>
        <begin position="16"/>
        <end position="475"/>
    </location>
</feature>
<reference evidence="5 6" key="1">
    <citation type="submission" date="2023-08" db="EMBL/GenBank/DDBJ databases">
        <authorList>
            <person name="Folkvardsen B D."/>
            <person name="Norman A."/>
        </authorList>
    </citation>
    <scope>NUCLEOTIDE SEQUENCE [LARGE SCALE GENOMIC DNA]</scope>
    <source>
        <strain evidence="5 6">Mu0053</strain>
    </source>
</reference>
<dbReference type="InterPro" id="IPR015590">
    <property type="entry name" value="Aldehyde_DH_dom"/>
</dbReference>
<evidence type="ECO:0000313" key="5">
    <source>
        <dbReference type="EMBL" id="CAJ1511183.1"/>
    </source>
</evidence>
<dbReference type="RefSeq" id="WP_308480338.1">
    <property type="nucleotide sequence ID" value="NZ_OY726397.1"/>
</dbReference>
<gene>
    <name evidence="5" type="ORF">MU0053_005100</name>
</gene>
<accession>A0ABM9M7I8</accession>
<evidence type="ECO:0000256" key="1">
    <source>
        <dbReference type="ARBA" id="ARBA00023002"/>
    </source>
</evidence>
<dbReference type="Proteomes" id="UP001190465">
    <property type="component" value="Chromosome"/>
</dbReference>
<dbReference type="PANTHER" id="PTHR11699">
    <property type="entry name" value="ALDEHYDE DEHYDROGENASE-RELATED"/>
    <property type="match status" value="1"/>
</dbReference>
<dbReference type="InterPro" id="IPR029510">
    <property type="entry name" value="Ald_DH_CS_GLU"/>
</dbReference>
<keyword evidence="6" id="KW-1185">Reference proteome</keyword>
<organism evidence="5 6">
    <name type="scientific">[Mycobacterium] burgundiense</name>
    <dbReference type="NCBI Taxonomy" id="3064286"/>
    <lineage>
        <taxon>Bacteria</taxon>
        <taxon>Bacillati</taxon>
        <taxon>Actinomycetota</taxon>
        <taxon>Actinomycetes</taxon>
        <taxon>Mycobacteriales</taxon>
        <taxon>Mycobacteriaceae</taxon>
        <taxon>Mycolicibacterium</taxon>
    </lineage>
</organism>
<keyword evidence="1 3" id="KW-0560">Oxidoreductase</keyword>
<evidence type="ECO:0000256" key="2">
    <source>
        <dbReference type="PROSITE-ProRule" id="PRU10007"/>
    </source>
</evidence>
<dbReference type="SUPFAM" id="SSF53720">
    <property type="entry name" value="ALDH-like"/>
    <property type="match status" value="1"/>
</dbReference>
<dbReference type="Gene3D" id="3.40.309.10">
    <property type="entry name" value="Aldehyde Dehydrogenase, Chain A, domain 2"/>
    <property type="match status" value="1"/>
</dbReference>
<evidence type="ECO:0000313" key="6">
    <source>
        <dbReference type="Proteomes" id="UP001190465"/>
    </source>
</evidence>
<evidence type="ECO:0000259" key="4">
    <source>
        <dbReference type="Pfam" id="PF00171"/>
    </source>
</evidence>
<sequence>MIEAKLIINGREETADRLISVVSPADTRVELGTVPDAGSEQVDEAVRAADAAFPAWSARPLEERQAALVAAAATIHDMIEEYSPVLSRENGKTLEESHIDLEFASGICGYTAGIAAGALQEQIIRDTGGSTLIRRRAMGPVAAITPWNFPVVLAFMKIAPALVAGNTVVLKPSEYSPLVLTEVIRAVQQHFPPGVLNMITGGDTAGEALVAHPLIRKIGFTGGTETGRKVMATAARDIKRVTLELGGNDPAILLEDVDLGEETVRRMAEGAFAATGQVCFGLKRIYVPNHLHDRFVEAFAAAVDAIAVGPGDDPRTTMGPLNNSAQLRSVEKVLEEAVAGHATVTTLGRKLDTAAWDHGHYMMPSVVTNADPSLSIVAKEQFGPTVPIIRYTDVDEVINIAANSSAFGLAASIWTQNEERAFELGRRLDSGSVFVNSHSFRSLDPRAPFGGVKSSGMGREFSPASIDAYTELQTISRRIGPPGPPIS</sequence>